<dbReference type="Pfam" id="PF12704">
    <property type="entry name" value="MacB_PCD"/>
    <property type="match status" value="1"/>
</dbReference>
<keyword evidence="4 6" id="KW-1133">Transmembrane helix</keyword>
<organism evidence="9 10">
    <name type="scientific">Terrimonas ginsenosidimutans</name>
    <dbReference type="NCBI Taxonomy" id="2908004"/>
    <lineage>
        <taxon>Bacteria</taxon>
        <taxon>Pseudomonadati</taxon>
        <taxon>Bacteroidota</taxon>
        <taxon>Chitinophagia</taxon>
        <taxon>Chitinophagales</taxon>
        <taxon>Chitinophagaceae</taxon>
        <taxon>Terrimonas</taxon>
    </lineage>
</organism>
<feature type="transmembrane region" description="Helical" evidence="6">
    <location>
        <begin position="21"/>
        <end position="41"/>
    </location>
</feature>
<dbReference type="PANTHER" id="PTHR30572">
    <property type="entry name" value="MEMBRANE COMPONENT OF TRANSPORTER-RELATED"/>
    <property type="match status" value="1"/>
</dbReference>
<evidence type="ECO:0000256" key="3">
    <source>
        <dbReference type="ARBA" id="ARBA00022692"/>
    </source>
</evidence>
<keyword evidence="5 6" id="KW-0472">Membrane</keyword>
<evidence type="ECO:0000256" key="5">
    <source>
        <dbReference type="ARBA" id="ARBA00023136"/>
    </source>
</evidence>
<feature type="domain" description="ABC3 transporter permease C-terminal" evidence="7">
    <location>
        <begin position="303"/>
        <end position="417"/>
    </location>
</feature>
<evidence type="ECO:0000256" key="6">
    <source>
        <dbReference type="SAM" id="Phobius"/>
    </source>
</evidence>
<feature type="transmembrane region" description="Helical" evidence="6">
    <location>
        <begin position="770"/>
        <end position="792"/>
    </location>
</feature>
<feature type="transmembrane region" description="Helical" evidence="6">
    <location>
        <begin position="442"/>
        <end position="461"/>
    </location>
</feature>
<evidence type="ECO:0000313" key="9">
    <source>
        <dbReference type="EMBL" id="MCG2613388.1"/>
    </source>
</evidence>
<feature type="transmembrane region" description="Helical" evidence="6">
    <location>
        <begin position="691"/>
        <end position="713"/>
    </location>
</feature>
<keyword evidence="3 6" id="KW-0812">Transmembrane</keyword>
<name>A0ABS9KM44_9BACT</name>
<dbReference type="InterPro" id="IPR025857">
    <property type="entry name" value="MacB_PCD"/>
</dbReference>
<evidence type="ECO:0000256" key="2">
    <source>
        <dbReference type="ARBA" id="ARBA00022475"/>
    </source>
</evidence>
<dbReference type="PANTHER" id="PTHR30572:SF18">
    <property type="entry name" value="ABC-TYPE MACROLIDE FAMILY EXPORT SYSTEM PERMEASE COMPONENT 2"/>
    <property type="match status" value="1"/>
</dbReference>
<evidence type="ECO:0000313" key="10">
    <source>
        <dbReference type="Proteomes" id="UP001165367"/>
    </source>
</evidence>
<accession>A0ABS9KM44</accession>
<sequence>MSTNFFTTTFRFLWKRKGFSFLNIFGLAIGIAASLMLFLIIRHELSYEDFQENKDRLYRVTASQYSKSNNEVSLRTAGIAMALPEALRLDFPQLENIGALWQIGSAQVYIPSEGIGEEKKFKEPGGMFWAEAGIFDMLSVKFIAGNAKALTEPNKAVITESLARKYFDNASNAIGKTVQLWSFRIPLQVVGVYQDLPSNTDIPIHFAGSFPTLKNAAPGLYSPENLWSSLRRPAECFVMAREGHQIVALQSQLNTFTKKYLKDTKDLRTELNFQPLASMHLDKSFETYGENGLSKRELWSLSLIGVFLLLVACINFINLTTAQSVNRAKEIGVRKVLGGNRKQLMQQFLQETALITFIAVVLGCILTWIFLPMMNTLMNKDLSLNFAQYPEILVYLFITATVVTLLAGIYPALVLSGFKPMMAFRSKTAATLSKGISLRRGLVVFQFVIAQLLIIGTFVVVKQMNYFRNQPMGFDKEGIVLINLPSDSTLKARYPALKAQMLQVSGVTNASLCMDAPTSEWPYTSGFVFDNDVEEKGYDIGCQLADTSYLSTFGIQLIAGRTLFQSDTLKEALVNELFVKKLGFKSPQDVIGKMIALSNWNRKIPIVGVIKDYNNKPFRDELTPLMITTEYNTYEWIAVRMRTDGMNATMEGVSKLFTSFYPTYLYDPVFLDERVERFYHNEALTAQLFKIFSFLAILISCFGLYGLVSFMAVQKTKEVGIRKVLGASLTNIVYMFSKEFTFLVIIAFIVAAPIAYYFMNNWLAGFHYHISIGAGVFILTILSSIVIAWLTVSYKALKGALVNPVKSLKTE</sequence>
<evidence type="ECO:0000259" key="8">
    <source>
        <dbReference type="Pfam" id="PF12704"/>
    </source>
</evidence>
<gene>
    <name evidence="9" type="ORF">LZZ85_03815</name>
</gene>
<feature type="transmembrane region" description="Helical" evidence="6">
    <location>
        <begin position="298"/>
        <end position="319"/>
    </location>
</feature>
<dbReference type="InterPro" id="IPR050250">
    <property type="entry name" value="Macrolide_Exporter_MacB"/>
</dbReference>
<feature type="domain" description="ABC3 transporter permease C-terminal" evidence="7">
    <location>
        <begin position="691"/>
        <end position="797"/>
    </location>
</feature>
<feature type="transmembrane region" description="Helical" evidence="6">
    <location>
        <begin position="392"/>
        <end position="418"/>
    </location>
</feature>
<feature type="transmembrane region" description="Helical" evidence="6">
    <location>
        <begin position="740"/>
        <end position="758"/>
    </location>
</feature>
<dbReference type="Pfam" id="PF02687">
    <property type="entry name" value="FtsX"/>
    <property type="match status" value="2"/>
</dbReference>
<comment type="caution">
    <text evidence="9">The sequence shown here is derived from an EMBL/GenBank/DDBJ whole genome shotgun (WGS) entry which is preliminary data.</text>
</comment>
<dbReference type="InterPro" id="IPR003838">
    <property type="entry name" value="ABC3_permease_C"/>
</dbReference>
<feature type="transmembrane region" description="Helical" evidence="6">
    <location>
        <begin position="352"/>
        <end position="372"/>
    </location>
</feature>
<reference evidence="9" key="1">
    <citation type="submission" date="2022-01" db="EMBL/GenBank/DDBJ databases">
        <authorList>
            <person name="Jo J.-H."/>
            <person name="Im W.-T."/>
        </authorList>
    </citation>
    <scope>NUCLEOTIDE SEQUENCE</scope>
    <source>
        <strain evidence="9">NA20</strain>
    </source>
</reference>
<protein>
    <submittedName>
        <fullName evidence="9">ABC transporter permease</fullName>
    </submittedName>
</protein>
<dbReference type="Proteomes" id="UP001165367">
    <property type="component" value="Unassembled WGS sequence"/>
</dbReference>
<keyword evidence="10" id="KW-1185">Reference proteome</keyword>
<evidence type="ECO:0000256" key="1">
    <source>
        <dbReference type="ARBA" id="ARBA00004651"/>
    </source>
</evidence>
<dbReference type="RefSeq" id="WP_237868617.1">
    <property type="nucleotide sequence ID" value="NZ_JAKLTR010000002.1"/>
</dbReference>
<proteinExistence type="predicted"/>
<dbReference type="EMBL" id="JAKLTR010000002">
    <property type="protein sequence ID" value="MCG2613388.1"/>
    <property type="molecule type" value="Genomic_DNA"/>
</dbReference>
<evidence type="ECO:0000256" key="4">
    <source>
        <dbReference type="ARBA" id="ARBA00022989"/>
    </source>
</evidence>
<comment type="subcellular location">
    <subcellularLocation>
        <location evidence="1">Cell membrane</location>
        <topology evidence="1">Multi-pass membrane protein</topology>
    </subcellularLocation>
</comment>
<feature type="domain" description="MacB-like periplasmic core" evidence="8">
    <location>
        <begin position="20"/>
        <end position="254"/>
    </location>
</feature>
<keyword evidence="2" id="KW-1003">Cell membrane</keyword>
<evidence type="ECO:0000259" key="7">
    <source>
        <dbReference type="Pfam" id="PF02687"/>
    </source>
</evidence>